<keyword evidence="2" id="KW-1185">Reference proteome</keyword>
<organism evidence="1 2">
    <name type="scientific">Caerostris extrusa</name>
    <name type="common">Bark spider</name>
    <name type="synonym">Caerostris bankana</name>
    <dbReference type="NCBI Taxonomy" id="172846"/>
    <lineage>
        <taxon>Eukaryota</taxon>
        <taxon>Metazoa</taxon>
        <taxon>Ecdysozoa</taxon>
        <taxon>Arthropoda</taxon>
        <taxon>Chelicerata</taxon>
        <taxon>Arachnida</taxon>
        <taxon>Araneae</taxon>
        <taxon>Araneomorphae</taxon>
        <taxon>Entelegynae</taxon>
        <taxon>Araneoidea</taxon>
        <taxon>Araneidae</taxon>
        <taxon>Caerostris</taxon>
    </lineage>
</organism>
<evidence type="ECO:0000313" key="1">
    <source>
        <dbReference type="EMBL" id="GIX95648.1"/>
    </source>
</evidence>
<accession>A0AAV4PGW4</accession>
<evidence type="ECO:0000313" key="2">
    <source>
        <dbReference type="Proteomes" id="UP001054945"/>
    </source>
</evidence>
<comment type="caution">
    <text evidence="1">The sequence shown here is derived from an EMBL/GenBank/DDBJ whole genome shotgun (WGS) entry which is preliminary data.</text>
</comment>
<proteinExistence type="predicted"/>
<dbReference type="Proteomes" id="UP001054945">
    <property type="component" value="Unassembled WGS sequence"/>
</dbReference>
<dbReference type="EMBL" id="BPLR01004547">
    <property type="protein sequence ID" value="GIX95648.1"/>
    <property type="molecule type" value="Genomic_DNA"/>
</dbReference>
<name>A0AAV4PGW4_CAEEX</name>
<sequence>MSQSSMKETGSFFGNEGNLMLDTNTDHVPISAYPENVQNSGTPAYFGKGKAFLNNLVPVFKRGNEPLESPFERHVTHIDVSPLYENISFYLK</sequence>
<dbReference type="AlphaFoldDB" id="A0AAV4PGW4"/>
<protein>
    <submittedName>
        <fullName evidence="1">Uncharacterized protein</fullName>
    </submittedName>
</protein>
<gene>
    <name evidence="1" type="ORF">CEXT_677621</name>
</gene>
<reference evidence="1 2" key="1">
    <citation type="submission" date="2021-06" db="EMBL/GenBank/DDBJ databases">
        <title>Caerostris extrusa draft genome.</title>
        <authorList>
            <person name="Kono N."/>
            <person name="Arakawa K."/>
        </authorList>
    </citation>
    <scope>NUCLEOTIDE SEQUENCE [LARGE SCALE GENOMIC DNA]</scope>
</reference>